<feature type="compositionally biased region" description="Polar residues" evidence="4">
    <location>
        <begin position="192"/>
        <end position="212"/>
    </location>
</feature>
<evidence type="ECO:0000256" key="4">
    <source>
        <dbReference type="SAM" id="MobiDB-lite"/>
    </source>
</evidence>
<dbReference type="EMBL" id="JADGJH010000784">
    <property type="protein sequence ID" value="KAJ3122754.1"/>
    <property type="molecule type" value="Genomic_DNA"/>
</dbReference>
<gene>
    <name evidence="6" type="ORF">HK100_011853</name>
</gene>
<comment type="caution">
    <text evidence="6">The sequence shown here is derived from an EMBL/GenBank/DDBJ whole genome shotgun (WGS) entry which is preliminary data.</text>
</comment>
<evidence type="ECO:0000256" key="1">
    <source>
        <dbReference type="ARBA" id="ARBA00022658"/>
    </source>
</evidence>
<accession>A0AAD5T0P5</accession>
<dbReference type="SUPFAM" id="SSF50985">
    <property type="entry name" value="RCC1/BLIP-II"/>
    <property type="match status" value="1"/>
</dbReference>
<keyword evidence="1" id="KW-0344">Guanine-nucleotide releasing factor</keyword>
<evidence type="ECO:0000259" key="5">
    <source>
        <dbReference type="Pfam" id="PF25390"/>
    </source>
</evidence>
<dbReference type="InterPro" id="IPR051553">
    <property type="entry name" value="Ran_GTPase-activating"/>
</dbReference>
<dbReference type="PROSITE" id="PS50012">
    <property type="entry name" value="RCC1_3"/>
    <property type="match status" value="4"/>
</dbReference>
<keyword evidence="2" id="KW-0677">Repeat</keyword>
<dbReference type="Pfam" id="PF25390">
    <property type="entry name" value="WD40_RLD"/>
    <property type="match status" value="1"/>
</dbReference>
<dbReference type="InterPro" id="IPR058923">
    <property type="entry name" value="RCC1-like_dom"/>
</dbReference>
<dbReference type="InterPro" id="IPR000408">
    <property type="entry name" value="Reg_chr_condens"/>
</dbReference>
<dbReference type="Proteomes" id="UP001211907">
    <property type="component" value="Unassembled WGS sequence"/>
</dbReference>
<feature type="repeat" description="RCC1" evidence="3">
    <location>
        <begin position="546"/>
        <end position="657"/>
    </location>
</feature>
<dbReference type="PANTHER" id="PTHR45982:SF1">
    <property type="entry name" value="REGULATOR OF CHROMOSOME CONDENSATION"/>
    <property type="match status" value="1"/>
</dbReference>
<feature type="domain" description="RCC1-like" evidence="5">
    <location>
        <begin position="381"/>
        <end position="756"/>
    </location>
</feature>
<keyword evidence="7" id="KW-1185">Reference proteome</keyword>
<sequence length="762" mass="84476">MDQLTTRHSVSVTSVSVQNNLKKKAFSSSNIPGPVIPTFTQYLSAQQHSRASTSSSTEIMSTNLVADKMDSSEDSLSNSVEEFVEDLKKSKTPLHVISSSGNSRRSSTSFQRSMSADFVPETIFEEKLTSCQNEEMEYPSVKMSTNLLIKHVIPKNELQTDEAIAVNNFVSHYLRRKNSRKNLLKTDWRPNTLKTNSSQNSIDPQKIQLQESPKQKSNKIEESTWKPNSSFGLASVENQISHDILQVNEQRKRNQQCQQEEKKEKTEFLGTYETFNNSYKDFSAQLTSLRSGNRNLKKLAIHAETSVDEMTSGLSQLRRENHALYVHLNRTAQVIECMKQRASVLKTVAKDKISPNPETLSKDSPKLKVPKRKPLTENATFFAVGQNDDGQLGMNNDEYNGGIPCTFQFKLVNMKKVKEDVIKISCGGMHVVGLTAAGQLISWGCADFSGTSRVDNWEPQHIHVEEDGIEIEFVDIVCGECYSAAIDNIGRVWSWGTFRNTVGEQHYNEVKTRCQEKPKVLAPILYTQVAKIAAGESHFVVLCTDGTVWGWGLNSHGQLGRLSTSQTRDNIYTGLPVSLPAGFIPRSIFACGFSTFISGEYPESKGKTVLIACGGNGFGELGIGSENPQWYLKQVDGMKNIIDIQGGLHHTVALDDKGTVWVAGRGDSGQLGLGNRVIHSNRFTKLEFDDVASQICCSTSGNQSYFIAKGKMYATGYNCYGQLGLKHENEVYIPNLVPLKGRKALFVAAGSQFCIMAAGDKD</sequence>
<dbReference type="InterPro" id="IPR009091">
    <property type="entry name" value="RCC1/BLIP-II"/>
</dbReference>
<dbReference type="PRINTS" id="PR00633">
    <property type="entry name" value="RCCNDNSATION"/>
</dbReference>
<dbReference type="AlphaFoldDB" id="A0AAD5T0P5"/>
<feature type="repeat" description="RCC1" evidence="3">
    <location>
        <begin position="490"/>
        <end position="545"/>
    </location>
</feature>
<evidence type="ECO:0000256" key="2">
    <source>
        <dbReference type="ARBA" id="ARBA00022737"/>
    </source>
</evidence>
<name>A0AAD5T0P5_9FUNG</name>
<feature type="region of interest" description="Disordered" evidence="4">
    <location>
        <begin position="185"/>
        <end position="226"/>
    </location>
</feature>
<evidence type="ECO:0000256" key="3">
    <source>
        <dbReference type="PROSITE-ProRule" id="PRU00235"/>
    </source>
</evidence>
<dbReference type="PANTHER" id="PTHR45982">
    <property type="entry name" value="REGULATOR OF CHROMOSOME CONDENSATION"/>
    <property type="match status" value="1"/>
</dbReference>
<reference evidence="6" key="1">
    <citation type="submission" date="2020-05" db="EMBL/GenBank/DDBJ databases">
        <title>Phylogenomic resolution of chytrid fungi.</title>
        <authorList>
            <person name="Stajich J.E."/>
            <person name="Amses K."/>
            <person name="Simmons R."/>
            <person name="Seto K."/>
            <person name="Myers J."/>
            <person name="Bonds A."/>
            <person name="Quandt C.A."/>
            <person name="Barry K."/>
            <person name="Liu P."/>
            <person name="Grigoriev I."/>
            <person name="Longcore J.E."/>
            <person name="James T.Y."/>
        </authorList>
    </citation>
    <scope>NUCLEOTIDE SEQUENCE</scope>
    <source>
        <strain evidence="6">JEL0513</strain>
    </source>
</reference>
<evidence type="ECO:0000313" key="6">
    <source>
        <dbReference type="EMBL" id="KAJ3122754.1"/>
    </source>
</evidence>
<feature type="repeat" description="RCC1" evidence="3">
    <location>
        <begin position="710"/>
        <end position="760"/>
    </location>
</feature>
<organism evidence="6 7">
    <name type="scientific">Physocladia obscura</name>
    <dbReference type="NCBI Taxonomy" id="109957"/>
    <lineage>
        <taxon>Eukaryota</taxon>
        <taxon>Fungi</taxon>
        <taxon>Fungi incertae sedis</taxon>
        <taxon>Chytridiomycota</taxon>
        <taxon>Chytridiomycota incertae sedis</taxon>
        <taxon>Chytridiomycetes</taxon>
        <taxon>Chytridiales</taxon>
        <taxon>Chytriomycetaceae</taxon>
        <taxon>Physocladia</taxon>
    </lineage>
</organism>
<dbReference type="Gene3D" id="2.130.10.30">
    <property type="entry name" value="Regulator of chromosome condensation 1/beta-lactamase-inhibitor protein II"/>
    <property type="match status" value="1"/>
</dbReference>
<protein>
    <recommendedName>
        <fullName evidence="5">RCC1-like domain-containing protein</fullName>
    </recommendedName>
</protein>
<evidence type="ECO:0000313" key="7">
    <source>
        <dbReference type="Proteomes" id="UP001211907"/>
    </source>
</evidence>
<feature type="repeat" description="RCC1" evidence="3">
    <location>
        <begin position="379"/>
        <end position="437"/>
    </location>
</feature>
<proteinExistence type="predicted"/>